<organism evidence="3">
    <name type="scientific">Anopheles braziliensis</name>
    <dbReference type="NCBI Taxonomy" id="58242"/>
    <lineage>
        <taxon>Eukaryota</taxon>
        <taxon>Metazoa</taxon>
        <taxon>Ecdysozoa</taxon>
        <taxon>Arthropoda</taxon>
        <taxon>Hexapoda</taxon>
        <taxon>Insecta</taxon>
        <taxon>Pterygota</taxon>
        <taxon>Neoptera</taxon>
        <taxon>Endopterygota</taxon>
        <taxon>Diptera</taxon>
        <taxon>Nematocera</taxon>
        <taxon>Culicoidea</taxon>
        <taxon>Culicidae</taxon>
        <taxon>Anophelinae</taxon>
        <taxon>Anopheles</taxon>
    </lineage>
</organism>
<keyword evidence="1" id="KW-1133">Transmembrane helix</keyword>
<evidence type="ECO:0000256" key="1">
    <source>
        <dbReference type="SAM" id="Phobius"/>
    </source>
</evidence>
<feature type="signal peptide" evidence="2">
    <location>
        <begin position="1"/>
        <end position="16"/>
    </location>
</feature>
<accession>A0A2M3ZPT5</accession>
<feature type="transmembrane region" description="Helical" evidence="1">
    <location>
        <begin position="31"/>
        <end position="51"/>
    </location>
</feature>
<proteinExistence type="predicted"/>
<sequence>MLLGLLLLHSLPSTSAPHHGLGLCYNLQVTSFIFFFCFLAFLMSSLSLPILHGSTEAENPKEEDDVENAPAVCVCL</sequence>
<keyword evidence="1" id="KW-0812">Transmembrane</keyword>
<name>A0A2M3ZPT5_9DIPT</name>
<keyword evidence="2" id="KW-0732">Signal</keyword>
<dbReference type="AlphaFoldDB" id="A0A2M3ZPT5"/>
<evidence type="ECO:0000313" key="3">
    <source>
        <dbReference type="EMBL" id="MBW30398.1"/>
    </source>
</evidence>
<evidence type="ECO:0000256" key="2">
    <source>
        <dbReference type="SAM" id="SignalP"/>
    </source>
</evidence>
<feature type="chain" id="PRO_5014701562" evidence="2">
    <location>
        <begin position="17"/>
        <end position="76"/>
    </location>
</feature>
<reference evidence="3" key="1">
    <citation type="submission" date="2018-01" db="EMBL/GenBank/DDBJ databases">
        <title>An insight into the sialome of Amazonian anophelines.</title>
        <authorList>
            <person name="Ribeiro J.M."/>
            <person name="Scarpassa V."/>
            <person name="Calvo E."/>
        </authorList>
    </citation>
    <scope>NUCLEOTIDE SEQUENCE</scope>
    <source>
        <tissue evidence="3">Salivary glands</tissue>
    </source>
</reference>
<dbReference type="EMBL" id="GGFM01009647">
    <property type="protein sequence ID" value="MBW30398.1"/>
    <property type="molecule type" value="Transcribed_RNA"/>
</dbReference>
<protein>
    <submittedName>
        <fullName evidence="3">Putative secreted peptide</fullName>
    </submittedName>
</protein>
<keyword evidence="1" id="KW-0472">Membrane</keyword>